<dbReference type="Proteomes" id="UP000250266">
    <property type="component" value="Unassembled WGS sequence"/>
</dbReference>
<feature type="domain" description="F-box" evidence="1">
    <location>
        <begin position="173"/>
        <end position="226"/>
    </location>
</feature>
<dbReference type="InterPro" id="IPR036047">
    <property type="entry name" value="F-box-like_dom_sf"/>
</dbReference>
<reference evidence="2 3" key="1">
    <citation type="journal article" date="2016" name="Nat. Commun.">
        <title>Ectomycorrhizal ecology is imprinted in the genome of the dominant symbiotic fungus Cenococcum geophilum.</title>
        <authorList>
            <consortium name="DOE Joint Genome Institute"/>
            <person name="Peter M."/>
            <person name="Kohler A."/>
            <person name="Ohm R.A."/>
            <person name="Kuo A."/>
            <person name="Krutzmann J."/>
            <person name="Morin E."/>
            <person name="Arend M."/>
            <person name="Barry K.W."/>
            <person name="Binder M."/>
            <person name="Choi C."/>
            <person name="Clum A."/>
            <person name="Copeland A."/>
            <person name="Grisel N."/>
            <person name="Haridas S."/>
            <person name="Kipfer T."/>
            <person name="LaButti K."/>
            <person name="Lindquist E."/>
            <person name="Lipzen A."/>
            <person name="Maire R."/>
            <person name="Meier B."/>
            <person name="Mihaltcheva S."/>
            <person name="Molinier V."/>
            <person name="Murat C."/>
            <person name="Poggeler S."/>
            <person name="Quandt C.A."/>
            <person name="Sperisen C."/>
            <person name="Tritt A."/>
            <person name="Tisserant E."/>
            <person name="Crous P.W."/>
            <person name="Henrissat B."/>
            <person name="Nehls U."/>
            <person name="Egli S."/>
            <person name="Spatafora J.W."/>
            <person name="Grigoriev I.V."/>
            <person name="Martin F.M."/>
        </authorList>
    </citation>
    <scope>NUCLEOTIDE SEQUENCE [LARGE SCALE GENOMIC DNA]</scope>
    <source>
        <strain evidence="2 3">CBS 459.81</strain>
    </source>
</reference>
<dbReference type="AlphaFoldDB" id="A0A8E2E2J8"/>
<accession>A0A8E2E2J8</accession>
<protein>
    <recommendedName>
        <fullName evidence="1">F-box domain-containing protein</fullName>
    </recommendedName>
</protein>
<evidence type="ECO:0000313" key="3">
    <source>
        <dbReference type="Proteomes" id="UP000250266"/>
    </source>
</evidence>
<dbReference type="Pfam" id="PF12937">
    <property type="entry name" value="F-box-like"/>
    <property type="match status" value="1"/>
</dbReference>
<dbReference type="OrthoDB" id="3766406at2759"/>
<dbReference type="SMART" id="SM00256">
    <property type="entry name" value="FBOX"/>
    <property type="match status" value="2"/>
</dbReference>
<feature type="domain" description="F-box" evidence="1">
    <location>
        <begin position="77"/>
        <end position="129"/>
    </location>
</feature>
<dbReference type="PROSITE" id="PS50181">
    <property type="entry name" value="FBOX"/>
    <property type="match status" value="2"/>
</dbReference>
<dbReference type="Pfam" id="PF00646">
    <property type="entry name" value="F-box"/>
    <property type="match status" value="1"/>
</dbReference>
<keyword evidence="3" id="KW-1185">Reference proteome</keyword>
<proteinExistence type="predicted"/>
<dbReference type="SUPFAM" id="SSF81383">
    <property type="entry name" value="F-box domain"/>
    <property type="match status" value="2"/>
</dbReference>
<evidence type="ECO:0000259" key="1">
    <source>
        <dbReference type="PROSITE" id="PS50181"/>
    </source>
</evidence>
<sequence length="508" mass="57637">MSIAPYCRSNQTCSCQPNTFPENQLSGPKESKTILAARSHKNGASFIRRTTTKASRVTLLIRKSPRLKQLDNAPLKVPGIAALPVELLQQITSYLPNVALIALGLTCRSILAAIGTEHLGMLKELWRRPQKWELLMLLARDLPDYFPCEPCYMLHSRELRASTPRASSTIAKPGPIMSLPPELLQMIAGYLPTSSQASLALTSRAVCRTIGTVSWSEMKKKHWEKLPFLIALRRDLPEYGTCAACCKLLHRCSKRAWPMLKRSWGESANAALYWPSNYYLQLVLDYNHHGTRNGFCQSRLECTNKVVRVMVPEEGLSRSPFLNKRRAIEIVIEYSTSVRVVENGIVWNAEYSVTLPADWNSLAAMRYWDAPNRLYLCPHVGARLQEPLGRSKPPSHGDHHQGFWRGWSHHKEFSRRGWQCTECPTEFSEYWPPVVDEGGETKVVYNVWHYSRAINSCSDGLRTRGFVHLEEKDGIACVKPGTIEGNEFYFGKIEEMFSNTQKVPFVVL</sequence>
<dbReference type="EMBL" id="KV745247">
    <property type="protein sequence ID" value="OCK76058.1"/>
    <property type="molecule type" value="Genomic_DNA"/>
</dbReference>
<name>A0A8E2E2J8_9PEZI</name>
<gene>
    <name evidence="2" type="ORF">K432DRAFT_385737</name>
</gene>
<organism evidence="2 3">
    <name type="scientific">Lepidopterella palustris CBS 459.81</name>
    <dbReference type="NCBI Taxonomy" id="1314670"/>
    <lineage>
        <taxon>Eukaryota</taxon>
        <taxon>Fungi</taxon>
        <taxon>Dikarya</taxon>
        <taxon>Ascomycota</taxon>
        <taxon>Pezizomycotina</taxon>
        <taxon>Dothideomycetes</taxon>
        <taxon>Pleosporomycetidae</taxon>
        <taxon>Mytilinidiales</taxon>
        <taxon>Argynnaceae</taxon>
        <taxon>Lepidopterella</taxon>
    </lineage>
</organism>
<dbReference type="InterPro" id="IPR001810">
    <property type="entry name" value="F-box_dom"/>
</dbReference>
<evidence type="ECO:0000313" key="2">
    <source>
        <dbReference type="EMBL" id="OCK76058.1"/>
    </source>
</evidence>